<name>A0ABS1T7E4_9CLOT</name>
<feature type="compositionally biased region" description="Polar residues" evidence="1">
    <location>
        <begin position="61"/>
        <end position="82"/>
    </location>
</feature>
<dbReference type="EMBL" id="JAESWC010000002">
    <property type="protein sequence ID" value="MBL4935266.1"/>
    <property type="molecule type" value="Genomic_DNA"/>
</dbReference>
<dbReference type="InterPro" id="IPR027954">
    <property type="entry name" value="Transcobalamin-like_C"/>
</dbReference>
<feature type="region of interest" description="Disordered" evidence="1">
    <location>
        <begin position="49"/>
        <end position="135"/>
    </location>
</feature>
<gene>
    <name evidence="3" type="ORF">JK636_05790</name>
</gene>
<sequence>MKKKFMLIGVMLVVCFGILFGIKSIQKTPATGEVQNNSVAAENVIKEEAQKEESKQEKNNDSQTLAASENSNQNSATSNAETDTAKTQEQNKSEVTKPAAKANTAASNSTANNNKATSSNSTTNNTKIDTQKPVAQEPNLIITNTITGEKILETNMSFDGMTAAQATITELNKKGIHYTPQGAGESIYFSEINKLVAKGISGWCYYVNGKKMNVGSGAYTLKKEDKLEWKYLKDGLSN</sequence>
<keyword evidence="4" id="KW-1185">Reference proteome</keyword>
<protein>
    <submittedName>
        <fullName evidence="3">DUF4430 domain-containing protein</fullName>
    </submittedName>
</protein>
<comment type="caution">
    <text evidence="3">The sequence shown here is derived from an EMBL/GenBank/DDBJ whole genome shotgun (WGS) entry which is preliminary data.</text>
</comment>
<feature type="compositionally biased region" description="Basic and acidic residues" evidence="1">
    <location>
        <begin position="83"/>
        <end position="95"/>
    </location>
</feature>
<dbReference type="Proteomes" id="UP000632377">
    <property type="component" value="Unassembled WGS sequence"/>
</dbReference>
<feature type="compositionally biased region" description="Low complexity" evidence="1">
    <location>
        <begin position="96"/>
        <end position="127"/>
    </location>
</feature>
<proteinExistence type="predicted"/>
<evidence type="ECO:0000313" key="4">
    <source>
        <dbReference type="Proteomes" id="UP000632377"/>
    </source>
</evidence>
<evidence type="ECO:0000313" key="3">
    <source>
        <dbReference type="EMBL" id="MBL4935266.1"/>
    </source>
</evidence>
<dbReference type="Pfam" id="PF14478">
    <property type="entry name" value="DUF4430"/>
    <property type="match status" value="1"/>
</dbReference>
<dbReference type="Gene3D" id="2.170.130.30">
    <property type="match status" value="1"/>
</dbReference>
<reference evidence="3 4" key="1">
    <citation type="submission" date="2021-01" db="EMBL/GenBank/DDBJ databases">
        <title>Genome public.</title>
        <authorList>
            <person name="Liu C."/>
            <person name="Sun Q."/>
        </authorList>
    </citation>
    <scope>NUCLEOTIDE SEQUENCE [LARGE SCALE GENOMIC DNA]</scope>
    <source>
        <strain evidence="3 4">YIM B02515</strain>
    </source>
</reference>
<evidence type="ECO:0000256" key="1">
    <source>
        <dbReference type="SAM" id="MobiDB-lite"/>
    </source>
</evidence>
<feature type="compositionally biased region" description="Basic and acidic residues" evidence="1">
    <location>
        <begin position="49"/>
        <end position="60"/>
    </location>
</feature>
<dbReference type="RefSeq" id="WP_202747869.1">
    <property type="nucleotide sequence ID" value="NZ_JAESWC010000002.1"/>
</dbReference>
<evidence type="ECO:0000259" key="2">
    <source>
        <dbReference type="Pfam" id="PF14478"/>
    </source>
</evidence>
<organism evidence="3 4">
    <name type="scientific">Clostridium rhizosphaerae</name>
    <dbReference type="NCBI Taxonomy" id="2803861"/>
    <lineage>
        <taxon>Bacteria</taxon>
        <taxon>Bacillati</taxon>
        <taxon>Bacillota</taxon>
        <taxon>Clostridia</taxon>
        <taxon>Eubacteriales</taxon>
        <taxon>Clostridiaceae</taxon>
        <taxon>Clostridium</taxon>
    </lineage>
</organism>
<accession>A0ABS1T7E4</accession>
<feature type="domain" description="Transcobalamin-like C-terminal" evidence="2">
    <location>
        <begin position="181"/>
        <end position="232"/>
    </location>
</feature>